<feature type="transmembrane region" description="Helical" evidence="1">
    <location>
        <begin position="110"/>
        <end position="134"/>
    </location>
</feature>
<keyword evidence="1" id="KW-0472">Membrane</keyword>
<feature type="transmembrane region" description="Helical" evidence="1">
    <location>
        <begin position="155"/>
        <end position="177"/>
    </location>
</feature>
<dbReference type="AlphaFoldDB" id="A0A382G451"/>
<keyword evidence="1" id="KW-0812">Transmembrane</keyword>
<keyword evidence="1" id="KW-1133">Transmembrane helix</keyword>
<gene>
    <name evidence="2" type="ORF">METZ01_LOCUS222533</name>
</gene>
<organism evidence="2">
    <name type="scientific">marine metagenome</name>
    <dbReference type="NCBI Taxonomy" id="408172"/>
    <lineage>
        <taxon>unclassified sequences</taxon>
        <taxon>metagenomes</taxon>
        <taxon>ecological metagenomes</taxon>
    </lineage>
</organism>
<proteinExistence type="predicted"/>
<dbReference type="EMBL" id="UINC01053313">
    <property type="protein sequence ID" value="SVB69679.1"/>
    <property type="molecule type" value="Genomic_DNA"/>
</dbReference>
<accession>A0A382G451</accession>
<evidence type="ECO:0008006" key="3">
    <source>
        <dbReference type="Google" id="ProtNLM"/>
    </source>
</evidence>
<protein>
    <recommendedName>
        <fullName evidence="3">Quinol:cytochrome C oxidoreductase</fullName>
    </recommendedName>
</protein>
<feature type="transmembrane region" description="Helical" evidence="1">
    <location>
        <begin position="332"/>
        <end position="352"/>
    </location>
</feature>
<feature type="transmembrane region" description="Helical" evidence="1">
    <location>
        <begin position="72"/>
        <end position="90"/>
    </location>
</feature>
<dbReference type="PANTHER" id="PTHR43044">
    <property type="match status" value="1"/>
</dbReference>
<evidence type="ECO:0000256" key="1">
    <source>
        <dbReference type="SAM" id="Phobius"/>
    </source>
</evidence>
<feature type="transmembrane region" description="Helical" evidence="1">
    <location>
        <begin position="274"/>
        <end position="292"/>
    </location>
</feature>
<name>A0A382G451_9ZZZZ</name>
<dbReference type="PANTHER" id="PTHR43044:SF1">
    <property type="entry name" value="QUINOL:CYTOCHROME C OXIDOREDUCTASE QUINONE-BINDING SUBUNIT 2"/>
    <property type="match status" value="1"/>
</dbReference>
<reference evidence="2" key="1">
    <citation type="submission" date="2018-05" db="EMBL/GenBank/DDBJ databases">
        <authorList>
            <person name="Lanie J.A."/>
            <person name="Ng W.-L."/>
            <person name="Kazmierczak K.M."/>
            <person name="Andrzejewski T.M."/>
            <person name="Davidsen T.M."/>
            <person name="Wayne K.J."/>
            <person name="Tettelin H."/>
            <person name="Glass J.I."/>
            <person name="Rusch D."/>
            <person name="Podicherti R."/>
            <person name="Tsui H.-C.T."/>
            <person name="Winkler M.E."/>
        </authorList>
    </citation>
    <scope>NUCLEOTIDE SEQUENCE</scope>
</reference>
<sequence>MKALVCGLVAAAFSILGLFLDHQQFFRSYLLAFIYWVSLSLGCLLLLMIHHLAGGRWGFALRRLLEGGTRTLLLMFVLGIPVLLGIHELYEWSHEDVVAADEILQKKAVFLNPTFFVIRYIIYFLLWGGLAALLNRWTAEQDSTTETSPTRRMQILSGPGVVVFVLVTTFAAIDWIMSLEPHWFSTIYAAIFIIGQLLMTWAFMALVAVHLSRYKPLSALLTNERLRDLGTFMLGFVMLWAYTAFSQFLIIWSGNLPEEITWYYTRLKDGWQNVGYLLVAFHFGVPMVLLVSSRLKARIPILVSIATGLMFMRLLDLFWITAPAFDKTGFTIHWLDLVLPIAIGGLWLFVFYGQLSKRSLVALNDPRFDFSALAAEGEQAHG</sequence>
<feature type="transmembrane region" description="Helical" evidence="1">
    <location>
        <begin position="33"/>
        <end position="52"/>
    </location>
</feature>
<evidence type="ECO:0000313" key="2">
    <source>
        <dbReference type="EMBL" id="SVB69679.1"/>
    </source>
</evidence>
<feature type="transmembrane region" description="Helical" evidence="1">
    <location>
        <begin position="183"/>
        <end position="211"/>
    </location>
</feature>
<feature type="transmembrane region" description="Helical" evidence="1">
    <location>
        <begin position="299"/>
        <end position="320"/>
    </location>
</feature>
<feature type="transmembrane region" description="Helical" evidence="1">
    <location>
        <begin position="232"/>
        <end position="254"/>
    </location>
</feature>